<evidence type="ECO:0000313" key="5">
    <source>
        <dbReference type="EMBL" id="KAB7500735.1"/>
    </source>
</evidence>
<proteinExistence type="inferred from homology"/>
<evidence type="ECO:0000256" key="2">
    <source>
        <dbReference type="ARBA" id="ARBA00006936"/>
    </source>
</evidence>
<keyword evidence="4" id="KW-0786">Thiamine pyrophosphate</keyword>
<evidence type="ECO:0000256" key="1">
    <source>
        <dbReference type="ARBA" id="ARBA00001964"/>
    </source>
</evidence>
<dbReference type="SUPFAM" id="SSF52518">
    <property type="entry name" value="Thiamin diphosphate-binding fold (THDP-binding)"/>
    <property type="match status" value="1"/>
</dbReference>
<keyword evidence="3" id="KW-0560">Oxidoreductase</keyword>
<comment type="similarity">
    <text evidence="2">Belongs to the alpha-ketoglutarate dehydrogenase family.</text>
</comment>
<accession>A0A5N5T3D7</accession>
<protein>
    <submittedName>
        <fullName evidence="5">Putative 2-oxoglutarate dehydrogenase E1 component DHKTD1-like protein, mitochondrial</fullName>
    </submittedName>
</protein>
<dbReference type="OrthoDB" id="413077at2759"/>
<name>A0A5N5T3D7_9CRUS</name>
<evidence type="ECO:0000256" key="4">
    <source>
        <dbReference type="ARBA" id="ARBA00023052"/>
    </source>
</evidence>
<dbReference type="InterPro" id="IPR011603">
    <property type="entry name" value="2oxoglutarate_DH_E1"/>
</dbReference>
<dbReference type="Gene3D" id="3.40.50.970">
    <property type="match status" value="1"/>
</dbReference>
<dbReference type="PANTHER" id="PTHR23152:SF4">
    <property type="entry name" value="2-OXOADIPATE DEHYDROGENASE COMPLEX COMPONENT E1"/>
    <property type="match status" value="1"/>
</dbReference>
<dbReference type="Proteomes" id="UP000326759">
    <property type="component" value="Unassembled WGS sequence"/>
</dbReference>
<reference evidence="5 6" key="1">
    <citation type="journal article" date="2019" name="PLoS Biol.">
        <title>Sex chromosomes control vertical transmission of feminizing Wolbachia symbionts in an isopod.</title>
        <authorList>
            <person name="Becking T."/>
            <person name="Chebbi M.A."/>
            <person name="Giraud I."/>
            <person name="Moumen B."/>
            <person name="Laverre T."/>
            <person name="Caubet Y."/>
            <person name="Peccoud J."/>
            <person name="Gilbert C."/>
            <person name="Cordaux R."/>
        </authorList>
    </citation>
    <scope>NUCLEOTIDE SEQUENCE [LARGE SCALE GENOMIC DNA]</scope>
    <source>
        <strain evidence="5">ANa2</strain>
        <tissue evidence="5">Whole body excluding digestive tract and cuticle</tissue>
    </source>
</reference>
<dbReference type="EMBL" id="SEYY01012874">
    <property type="protein sequence ID" value="KAB7500735.1"/>
    <property type="molecule type" value="Genomic_DNA"/>
</dbReference>
<dbReference type="GO" id="GO:0030976">
    <property type="term" value="F:thiamine pyrophosphate binding"/>
    <property type="evidence" value="ECO:0007669"/>
    <property type="project" value="InterPro"/>
</dbReference>
<dbReference type="GO" id="GO:0016624">
    <property type="term" value="F:oxidoreductase activity, acting on the aldehyde or oxo group of donors, disulfide as acceptor"/>
    <property type="evidence" value="ECO:0007669"/>
    <property type="project" value="InterPro"/>
</dbReference>
<dbReference type="InterPro" id="IPR029061">
    <property type="entry name" value="THDP-binding"/>
</dbReference>
<evidence type="ECO:0000313" key="6">
    <source>
        <dbReference type="Proteomes" id="UP000326759"/>
    </source>
</evidence>
<comment type="cofactor">
    <cofactor evidence="1">
        <name>thiamine diphosphate</name>
        <dbReference type="ChEBI" id="CHEBI:58937"/>
    </cofactor>
</comment>
<sequence length="103" mass="12264">MKMFQRKGLLYGEENSNFSLEELDKKLQDIYCGDMSAEFMYLNSLEEREWFGAEIEKVASTQISDEERREMATDLLKSQVWDYFLALKFPTVKRYEQKGLKLL</sequence>
<comment type="caution">
    <text evidence="5">The sequence shown here is derived from an EMBL/GenBank/DDBJ whole genome shotgun (WGS) entry which is preliminary data.</text>
</comment>
<dbReference type="PANTHER" id="PTHR23152">
    <property type="entry name" value="2-OXOGLUTARATE DEHYDROGENASE"/>
    <property type="match status" value="1"/>
</dbReference>
<gene>
    <name evidence="5" type="ORF">Anas_13526</name>
</gene>
<organism evidence="5 6">
    <name type="scientific">Armadillidium nasatum</name>
    <dbReference type="NCBI Taxonomy" id="96803"/>
    <lineage>
        <taxon>Eukaryota</taxon>
        <taxon>Metazoa</taxon>
        <taxon>Ecdysozoa</taxon>
        <taxon>Arthropoda</taxon>
        <taxon>Crustacea</taxon>
        <taxon>Multicrustacea</taxon>
        <taxon>Malacostraca</taxon>
        <taxon>Eumalacostraca</taxon>
        <taxon>Peracarida</taxon>
        <taxon>Isopoda</taxon>
        <taxon>Oniscidea</taxon>
        <taxon>Crinocheta</taxon>
        <taxon>Armadillidiidae</taxon>
        <taxon>Armadillidium</taxon>
    </lineage>
</organism>
<evidence type="ECO:0000256" key="3">
    <source>
        <dbReference type="ARBA" id="ARBA00023002"/>
    </source>
</evidence>
<keyword evidence="6" id="KW-1185">Reference proteome</keyword>
<dbReference type="AlphaFoldDB" id="A0A5N5T3D7"/>